<organism evidence="2 3">
    <name type="scientific">Natrinema thermotolerans</name>
    <dbReference type="NCBI Taxonomy" id="121872"/>
    <lineage>
        <taxon>Archaea</taxon>
        <taxon>Methanobacteriati</taxon>
        <taxon>Methanobacteriota</taxon>
        <taxon>Stenosarchaea group</taxon>
        <taxon>Halobacteria</taxon>
        <taxon>Halobacteriales</taxon>
        <taxon>Natrialbaceae</taxon>
        <taxon>Natrinema</taxon>
    </lineage>
</organism>
<dbReference type="GeneID" id="39864887"/>
<gene>
    <name evidence="2" type="ORF">NP511_02000</name>
    <name evidence="1" type="ORF">NP511_20715</name>
</gene>
<sequence length="62" mass="6854">MTVHPIEPGLPVEVRFAGRRLEGVVDEVRWTPTWNNPRSEIVVDADGTTITTGRASIQPLTN</sequence>
<dbReference type="GeneID" id="84216417"/>
<dbReference type="EMBL" id="CP101873">
    <property type="protein sequence ID" value="WMT08415.1"/>
    <property type="molecule type" value="Genomic_DNA"/>
</dbReference>
<dbReference type="EMBL" id="CP101873">
    <property type="protein sequence ID" value="WMT07783.1"/>
    <property type="molecule type" value="Genomic_DNA"/>
</dbReference>
<evidence type="ECO:0000313" key="2">
    <source>
        <dbReference type="EMBL" id="WMT08415.1"/>
    </source>
</evidence>
<keyword evidence="3" id="KW-1185">Reference proteome</keyword>
<name>A0AAF0T1R1_9EURY</name>
<accession>A0AAF0T1R1</accession>
<evidence type="ECO:0000313" key="3">
    <source>
        <dbReference type="Proteomes" id="UP001224926"/>
    </source>
</evidence>
<protein>
    <submittedName>
        <fullName evidence="2">Uncharacterized protein</fullName>
    </submittedName>
</protein>
<dbReference type="AlphaFoldDB" id="A0AAF0T1R1"/>
<dbReference type="Proteomes" id="UP001224926">
    <property type="component" value="Chromosome"/>
</dbReference>
<reference evidence="2 3" key="1">
    <citation type="submission" date="2022-07" db="EMBL/GenBank/DDBJ databases">
        <title>Two temperate virus in Haloterrigena jeotgali A29.</title>
        <authorList>
            <person name="Deng X."/>
        </authorList>
    </citation>
    <scope>NUCLEOTIDE SEQUENCE [LARGE SCALE GENOMIC DNA]</scope>
    <source>
        <strain evidence="2 3">A29</strain>
    </source>
</reference>
<evidence type="ECO:0000313" key="1">
    <source>
        <dbReference type="EMBL" id="WMT07783.1"/>
    </source>
</evidence>
<proteinExistence type="predicted"/>
<dbReference type="RefSeq" id="WP_006649639.1">
    <property type="nucleotide sequence ID" value="NZ_CP101873.1"/>
</dbReference>